<dbReference type="PROSITE" id="PS50102">
    <property type="entry name" value="RRM"/>
    <property type="match status" value="1"/>
</dbReference>
<dbReference type="GO" id="GO:0003729">
    <property type="term" value="F:mRNA binding"/>
    <property type="evidence" value="ECO:0007669"/>
    <property type="project" value="TreeGrafter"/>
</dbReference>
<dbReference type="AlphaFoldDB" id="A0A067CML3"/>
<evidence type="ECO:0000313" key="6">
    <source>
        <dbReference type="EMBL" id="KDO30480.1"/>
    </source>
</evidence>
<dbReference type="GO" id="GO:0071011">
    <property type="term" value="C:precatalytic spliceosome"/>
    <property type="evidence" value="ECO:0007669"/>
    <property type="project" value="TreeGrafter"/>
</dbReference>
<keyword evidence="2" id="KW-0539">Nucleus</keyword>
<dbReference type="KEGG" id="spar:SPRG_04383"/>
<dbReference type="OrthoDB" id="6159137at2759"/>
<dbReference type="SMART" id="SM00360">
    <property type="entry name" value="RRM"/>
    <property type="match status" value="1"/>
</dbReference>
<dbReference type="EMBL" id="KK583201">
    <property type="protein sequence ID" value="KDO30480.1"/>
    <property type="molecule type" value="Genomic_DNA"/>
</dbReference>
<dbReference type="SUPFAM" id="SSF54928">
    <property type="entry name" value="RNA-binding domain, RBD"/>
    <property type="match status" value="1"/>
</dbReference>
<feature type="domain" description="RRM" evidence="5">
    <location>
        <begin position="59"/>
        <end position="137"/>
    </location>
</feature>
<dbReference type="Pfam" id="PF00076">
    <property type="entry name" value="RRM_1"/>
    <property type="match status" value="1"/>
</dbReference>
<evidence type="ECO:0000259" key="5">
    <source>
        <dbReference type="PROSITE" id="PS50102"/>
    </source>
</evidence>
<evidence type="ECO:0000256" key="3">
    <source>
        <dbReference type="PROSITE-ProRule" id="PRU00176"/>
    </source>
</evidence>
<dbReference type="Gene3D" id="3.30.70.330">
    <property type="match status" value="1"/>
</dbReference>
<proteinExistence type="predicted"/>
<accession>A0A067CML3</accession>
<evidence type="ECO:0000256" key="1">
    <source>
        <dbReference type="ARBA" id="ARBA00004123"/>
    </source>
</evidence>
<dbReference type="InterPro" id="IPR035979">
    <property type="entry name" value="RBD_domain_sf"/>
</dbReference>
<dbReference type="RefSeq" id="XP_012198702.1">
    <property type="nucleotide sequence ID" value="XM_012343312.1"/>
</dbReference>
<feature type="region of interest" description="Disordered" evidence="4">
    <location>
        <begin position="149"/>
        <end position="175"/>
    </location>
</feature>
<dbReference type="GO" id="GO:0000398">
    <property type="term" value="P:mRNA splicing, via spliceosome"/>
    <property type="evidence" value="ECO:0007669"/>
    <property type="project" value="TreeGrafter"/>
</dbReference>
<evidence type="ECO:0000256" key="4">
    <source>
        <dbReference type="SAM" id="MobiDB-lite"/>
    </source>
</evidence>
<reference evidence="6 7" key="1">
    <citation type="journal article" date="2013" name="PLoS Genet.">
        <title>Distinctive expansion of potential virulence genes in the genome of the oomycete fish pathogen Saprolegnia parasitica.</title>
        <authorList>
            <person name="Jiang R.H."/>
            <person name="de Bruijn I."/>
            <person name="Haas B.J."/>
            <person name="Belmonte R."/>
            <person name="Lobach L."/>
            <person name="Christie J."/>
            <person name="van den Ackerveken G."/>
            <person name="Bottin A."/>
            <person name="Bulone V."/>
            <person name="Diaz-Moreno S.M."/>
            <person name="Dumas B."/>
            <person name="Fan L."/>
            <person name="Gaulin E."/>
            <person name="Govers F."/>
            <person name="Grenville-Briggs L.J."/>
            <person name="Horner N.R."/>
            <person name="Levin J.Z."/>
            <person name="Mammella M."/>
            <person name="Meijer H.J."/>
            <person name="Morris P."/>
            <person name="Nusbaum C."/>
            <person name="Oome S."/>
            <person name="Phillips A.J."/>
            <person name="van Rooyen D."/>
            <person name="Rzeszutek E."/>
            <person name="Saraiva M."/>
            <person name="Secombes C.J."/>
            <person name="Seidl M.F."/>
            <person name="Snel B."/>
            <person name="Stassen J.H."/>
            <person name="Sykes S."/>
            <person name="Tripathy S."/>
            <person name="van den Berg H."/>
            <person name="Vega-Arreguin J.C."/>
            <person name="Wawra S."/>
            <person name="Young S.K."/>
            <person name="Zeng Q."/>
            <person name="Dieguez-Uribeondo J."/>
            <person name="Russ C."/>
            <person name="Tyler B.M."/>
            <person name="van West P."/>
        </authorList>
    </citation>
    <scope>NUCLEOTIDE SEQUENCE [LARGE SCALE GENOMIC DNA]</scope>
    <source>
        <strain evidence="6 7">CBS 223.65</strain>
    </source>
</reference>
<dbReference type="InterPro" id="IPR051183">
    <property type="entry name" value="U1_U11-U12_snRNP_70-35kDa"/>
</dbReference>
<name>A0A067CML3_SAPPC</name>
<dbReference type="Proteomes" id="UP000030745">
    <property type="component" value="Unassembled WGS sequence"/>
</dbReference>
<evidence type="ECO:0000256" key="2">
    <source>
        <dbReference type="ARBA" id="ARBA00023242"/>
    </source>
</evidence>
<keyword evidence="3" id="KW-0694">RNA-binding</keyword>
<dbReference type="FunFam" id="3.30.70.330:FF:000132">
    <property type="entry name" value="Small nuclear ribonucleoprotein U11/U12 subunit 35"/>
    <property type="match status" value="1"/>
</dbReference>
<dbReference type="InterPro" id="IPR000504">
    <property type="entry name" value="RRM_dom"/>
</dbReference>
<keyword evidence="7" id="KW-1185">Reference proteome</keyword>
<dbReference type="PANTHER" id="PTHR13952:SF6">
    <property type="entry name" value="U11_U12 SMALL NUCLEAR RIBONUCLEOPROTEIN 35 KDA PROTEIN"/>
    <property type="match status" value="1"/>
</dbReference>
<evidence type="ECO:0000313" key="7">
    <source>
        <dbReference type="Proteomes" id="UP000030745"/>
    </source>
</evidence>
<dbReference type="STRING" id="695850.A0A067CML3"/>
<dbReference type="GO" id="GO:0017069">
    <property type="term" value="F:snRNA binding"/>
    <property type="evidence" value="ECO:0007669"/>
    <property type="project" value="TreeGrafter"/>
</dbReference>
<gene>
    <name evidence="6" type="ORF">SPRG_04383</name>
</gene>
<organism evidence="6 7">
    <name type="scientific">Saprolegnia parasitica (strain CBS 223.65)</name>
    <dbReference type="NCBI Taxonomy" id="695850"/>
    <lineage>
        <taxon>Eukaryota</taxon>
        <taxon>Sar</taxon>
        <taxon>Stramenopiles</taxon>
        <taxon>Oomycota</taxon>
        <taxon>Saprolegniomycetes</taxon>
        <taxon>Saprolegniales</taxon>
        <taxon>Saprolegniaceae</taxon>
        <taxon>Saprolegnia</taxon>
    </lineage>
</organism>
<sequence length="175" mass="19739">MGARRPSEAHWFASVYDPIAAGSIDGAEADVAHDKALLRALHAPYDAARDPKIVGDPLCTLFVGRLNYATTEETLRGVFGRFGEIRHLRLVRHVVTQESRGYAFIAYAREKDFEAAYRATNRMLLDGRRILVEFERERVMPGWKPRRLGGGLGGRKESGQLRFGGRDRPFRVPRS</sequence>
<feature type="compositionally biased region" description="Basic and acidic residues" evidence="4">
    <location>
        <begin position="154"/>
        <end position="175"/>
    </location>
</feature>
<comment type="subcellular location">
    <subcellularLocation>
        <location evidence="1">Nucleus</location>
    </subcellularLocation>
</comment>
<dbReference type="VEuPathDB" id="FungiDB:SPRG_04383"/>
<dbReference type="OMA" id="FERSRVM"/>
<dbReference type="GeneID" id="24126831"/>
<protein>
    <recommendedName>
        <fullName evidence="5">RRM domain-containing protein</fullName>
    </recommendedName>
</protein>
<dbReference type="InterPro" id="IPR012677">
    <property type="entry name" value="Nucleotide-bd_a/b_plait_sf"/>
</dbReference>
<dbReference type="PANTHER" id="PTHR13952">
    <property type="entry name" value="U1 SMALL NUCLEAR RIBONUCLEOPROTEIN 70 KD"/>
    <property type="match status" value="1"/>
</dbReference>